<accession>A0A1M6FUP3</accession>
<evidence type="ECO:0000313" key="3">
    <source>
        <dbReference type="Proteomes" id="UP000183982"/>
    </source>
</evidence>
<reference evidence="3" key="1">
    <citation type="submission" date="2016-11" db="EMBL/GenBank/DDBJ databases">
        <authorList>
            <person name="Varghese N."/>
            <person name="Submissions S."/>
        </authorList>
    </citation>
    <scope>NUCLEOTIDE SEQUENCE [LARGE SCALE GENOMIC DNA]</scope>
    <source>
        <strain evidence="3">DSM 100564</strain>
    </source>
</reference>
<sequence>MAEVQGRARKWRMTFVYMGLVMAILYVQLLPLQTMPRGWAGPDFVVLLTVAWAVRRPEFTPALSVAFITLVADFILLRPPGVMAAVMVGARHILKRQEPGLRDSTFMVEWVTVSVVLAGILLTNRIILAVFLVDQTSLGLSLMQLAMNVIFFPLVALASRFVLGVRKIGPGETDAMAGVT</sequence>
<gene>
    <name evidence="2" type="ORF">SAMN05444000_104169</name>
</gene>
<dbReference type="Proteomes" id="UP000183982">
    <property type="component" value="Unassembled WGS sequence"/>
</dbReference>
<feature type="transmembrane region" description="Helical" evidence="1">
    <location>
        <begin position="110"/>
        <end position="133"/>
    </location>
</feature>
<proteinExistence type="predicted"/>
<evidence type="ECO:0000313" key="2">
    <source>
        <dbReference type="EMBL" id="SHJ01394.1"/>
    </source>
</evidence>
<keyword evidence="1" id="KW-0472">Membrane</keyword>
<dbReference type="STRING" id="1470563.SAMN05444000_104169"/>
<evidence type="ECO:0000256" key="1">
    <source>
        <dbReference type="SAM" id="Phobius"/>
    </source>
</evidence>
<keyword evidence="1" id="KW-1133">Transmembrane helix</keyword>
<organism evidence="2 3">
    <name type="scientific">Shimia gijangensis</name>
    <dbReference type="NCBI Taxonomy" id="1470563"/>
    <lineage>
        <taxon>Bacteria</taxon>
        <taxon>Pseudomonadati</taxon>
        <taxon>Pseudomonadota</taxon>
        <taxon>Alphaproteobacteria</taxon>
        <taxon>Rhodobacterales</taxon>
        <taxon>Roseobacteraceae</taxon>
    </lineage>
</organism>
<protein>
    <submittedName>
        <fullName evidence="2">Rod shape-determining protein MreD</fullName>
    </submittedName>
</protein>
<keyword evidence="3" id="KW-1185">Reference proteome</keyword>
<feature type="transmembrane region" description="Helical" evidence="1">
    <location>
        <begin position="145"/>
        <end position="163"/>
    </location>
</feature>
<name>A0A1M6FUP3_9RHOB</name>
<dbReference type="OrthoDB" id="7629477at2"/>
<feature type="transmembrane region" description="Helical" evidence="1">
    <location>
        <begin position="12"/>
        <end position="32"/>
    </location>
</feature>
<dbReference type="AlphaFoldDB" id="A0A1M6FUP3"/>
<keyword evidence="1" id="KW-0812">Transmembrane</keyword>
<feature type="transmembrane region" description="Helical" evidence="1">
    <location>
        <begin position="66"/>
        <end position="90"/>
    </location>
</feature>
<dbReference type="EMBL" id="FQZQ01000004">
    <property type="protein sequence ID" value="SHJ01394.1"/>
    <property type="molecule type" value="Genomic_DNA"/>
</dbReference>
<dbReference type="RefSeq" id="WP_073250281.1">
    <property type="nucleotide sequence ID" value="NZ_FQZQ01000004.1"/>
</dbReference>